<dbReference type="Gene3D" id="1.10.10.10">
    <property type="entry name" value="Winged helix-like DNA-binding domain superfamily/Winged helix DNA-binding domain"/>
    <property type="match status" value="1"/>
</dbReference>
<dbReference type="InterPro" id="IPR001034">
    <property type="entry name" value="DeoR_HTH"/>
</dbReference>
<comment type="caution">
    <text evidence="4">The sequence shown here is derived from an EMBL/GenBank/DDBJ whole genome shotgun (WGS) entry which is preliminary data.</text>
</comment>
<dbReference type="InterPro" id="IPR051534">
    <property type="entry name" value="CBASS_pafABC_assoc_protein"/>
</dbReference>
<dbReference type="GO" id="GO:0003677">
    <property type="term" value="F:DNA binding"/>
    <property type="evidence" value="ECO:0007669"/>
    <property type="project" value="UniProtKB-KW"/>
</dbReference>
<dbReference type="PANTHER" id="PTHR34580:SF1">
    <property type="entry name" value="PROTEIN PAFC"/>
    <property type="match status" value="1"/>
</dbReference>
<keyword evidence="2" id="KW-0804">Transcription</keyword>
<organism evidence="4 5">
    <name type="scientific">Breznakia pachnodae</name>
    <dbReference type="NCBI Taxonomy" id="265178"/>
    <lineage>
        <taxon>Bacteria</taxon>
        <taxon>Bacillati</taxon>
        <taxon>Bacillota</taxon>
        <taxon>Erysipelotrichia</taxon>
        <taxon>Erysipelotrichales</taxon>
        <taxon>Erysipelotrichaceae</taxon>
        <taxon>Breznakia</taxon>
    </lineage>
</organism>
<protein>
    <submittedName>
        <fullName evidence="4">DNA-binding transcriptional regulator YafY</fullName>
    </submittedName>
</protein>
<reference evidence="4 5" key="1">
    <citation type="submission" date="2023-07" db="EMBL/GenBank/DDBJ databases">
        <title>Genomic Encyclopedia of Type Strains, Phase IV (KMG-IV): sequencing the most valuable type-strain genomes for metagenomic binning, comparative biology and taxonomic classification.</title>
        <authorList>
            <person name="Goeker M."/>
        </authorList>
    </citation>
    <scope>NUCLEOTIDE SEQUENCE [LARGE SCALE GENOMIC DNA]</scope>
    <source>
        <strain evidence="4 5">DSM 16784</strain>
    </source>
</reference>
<dbReference type="Proteomes" id="UP001230220">
    <property type="component" value="Unassembled WGS sequence"/>
</dbReference>
<dbReference type="EMBL" id="JAUSUR010000003">
    <property type="protein sequence ID" value="MDQ0361122.1"/>
    <property type="molecule type" value="Genomic_DNA"/>
</dbReference>
<dbReference type="InterPro" id="IPR036390">
    <property type="entry name" value="WH_DNA-bd_sf"/>
</dbReference>
<keyword evidence="5" id="KW-1185">Reference proteome</keyword>
<proteinExistence type="predicted"/>
<evidence type="ECO:0000256" key="2">
    <source>
        <dbReference type="ARBA" id="ARBA00023163"/>
    </source>
</evidence>
<dbReference type="InterPro" id="IPR036388">
    <property type="entry name" value="WH-like_DNA-bd_sf"/>
</dbReference>
<evidence type="ECO:0000313" key="4">
    <source>
        <dbReference type="EMBL" id="MDQ0361122.1"/>
    </source>
</evidence>
<dbReference type="RefSeq" id="WP_307407586.1">
    <property type="nucleotide sequence ID" value="NZ_JAUSUR010000003.1"/>
</dbReference>
<dbReference type="SUPFAM" id="SSF46785">
    <property type="entry name" value="Winged helix' DNA-binding domain"/>
    <property type="match status" value="1"/>
</dbReference>
<dbReference type="PROSITE" id="PS52050">
    <property type="entry name" value="WYL"/>
    <property type="match status" value="1"/>
</dbReference>
<dbReference type="InterPro" id="IPR013196">
    <property type="entry name" value="HTH_11"/>
</dbReference>
<name>A0ABU0E2K0_9FIRM</name>
<dbReference type="PIRSF" id="PIRSF016838">
    <property type="entry name" value="PafC"/>
    <property type="match status" value="1"/>
</dbReference>
<dbReference type="PROSITE" id="PS51000">
    <property type="entry name" value="HTH_DEOR_2"/>
    <property type="match status" value="1"/>
</dbReference>
<evidence type="ECO:0000256" key="1">
    <source>
        <dbReference type="ARBA" id="ARBA00023015"/>
    </source>
</evidence>
<dbReference type="Pfam" id="PF13280">
    <property type="entry name" value="WYL"/>
    <property type="match status" value="1"/>
</dbReference>
<dbReference type="Pfam" id="PF25583">
    <property type="entry name" value="WCX"/>
    <property type="match status" value="1"/>
</dbReference>
<keyword evidence="4" id="KW-0238">DNA-binding</keyword>
<dbReference type="InterPro" id="IPR026881">
    <property type="entry name" value="WYL_dom"/>
</dbReference>
<sequence length="308" mass="35614">MKIDRLLSIVFILLEKKKTSAKELAEIFEVSTRTIYRDIDTLTLAGVPIVMLPGVNGGIQILEDYKVNKNYFSLSDLSTLLLGLNSVSPTLSMEEESSALSKIKNLIPKETYVEVEKKMSQISIDLTSWASNNQTSKTFKKIKKAIDQSKVIEFSYYDRSMNATTRIVEPYRLVMKDTSWYLQAYCLLREDVRVFRLSRMEHVELKDTFEKRELEFQPLSGDKWIGDRLMMVKLKVDLLARERIVERVGEDAIESIDGDDMIVNFPFVDDDYGYSILLSFGETCECLEPEYVRNKLVDKLRKILSVYE</sequence>
<dbReference type="InterPro" id="IPR028349">
    <property type="entry name" value="PafC-like"/>
</dbReference>
<evidence type="ECO:0000313" key="5">
    <source>
        <dbReference type="Proteomes" id="UP001230220"/>
    </source>
</evidence>
<keyword evidence="1" id="KW-0805">Transcription regulation</keyword>
<feature type="domain" description="HTH deoR-type" evidence="3">
    <location>
        <begin position="2"/>
        <end position="61"/>
    </location>
</feature>
<dbReference type="Pfam" id="PF08279">
    <property type="entry name" value="HTH_11"/>
    <property type="match status" value="1"/>
</dbReference>
<dbReference type="InterPro" id="IPR057727">
    <property type="entry name" value="WCX_dom"/>
</dbReference>
<accession>A0ABU0E2K0</accession>
<evidence type="ECO:0000259" key="3">
    <source>
        <dbReference type="PROSITE" id="PS51000"/>
    </source>
</evidence>
<gene>
    <name evidence="4" type="ORF">J2S15_001869</name>
</gene>
<dbReference type="PANTHER" id="PTHR34580">
    <property type="match status" value="1"/>
</dbReference>